<evidence type="ECO:0000313" key="1">
    <source>
        <dbReference type="Proteomes" id="UP000887576"/>
    </source>
</evidence>
<organism evidence="1 2">
    <name type="scientific">Panagrolaimus sp. JU765</name>
    <dbReference type="NCBI Taxonomy" id="591449"/>
    <lineage>
        <taxon>Eukaryota</taxon>
        <taxon>Metazoa</taxon>
        <taxon>Ecdysozoa</taxon>
        <taxon>Nematoda</taxon>
        <taxon>Chromadorea</taxon>
        <taxon>Rhabditida</taxon>
        <taxon>Tylenchina</taxon>
        <taxon>Panagrolaimomorpha</taxon>
        <taxon>Panagrolaimoidea</taxon>
        <taxon>Panagrolaimidae</taxon>
        <taxon>Panagrolaimus</taxon>
    </lineage>
</organism>
<evidence type="ECO:0000313" key="2">
    <source>
        <dbReference type="WBParaSite" id="JU765_v2.g3961.t1"/>
    </source>
</evidence>
<name>A0AC34R754_9BILA</name>
<accession>A0AC34R754</accession>
<proteinExistence type="predicted"/>
<reference evidence="2" key="1">
    <citation type="submission" date="2022-11" db="UniProtKB">
        <authorList>
            <consortium name="WormBaseParasite"/>
        </authorList>
    </citation>
    <scope>IDENTIFICATION</scope>
</reference>
<sequence>MDLKNFADIKPEHLIHLLANNPQYQQLLQAHQAKLAQQQQQHELQSSASSTAVLPQYSVPSTAHGGNKYQQLLSIIEEISKDIRPTYSGNRNCAERLKRGIGHARTLVRDCMVELDKQAKQSNNP</sequence>
<dbReference type="Proteomes" id="UP000887576">
    <property type="component" value="Unplaced"/>
</dbReference>
<protein>
    <submittedName>
        <fullName evidence="2">Cyclin-dependent kinase 2-associated protein 1</fullName>
    </submittedName>
</protein>
<dbReference type="WBParaSite" id="JU765_v2.g3961.t1">
    <property type="protein sequence ID" value="JU765_v2.g3961.t1"/>
    <property type="gene ID" value="JU765_v2.g3961"/>
</dbReference>